<dbReference type="Gene3D" id="3.40.30.10">
    <property type="entry name" value="Glutaredoxin"/>
    <property type="match status" value="1"/>
</dbReference>
<proteinExistence type="predicted"/>
<keyword evidence="3" id="KW-1185">Reference proteome</keyword>
<evidence type="ECO:0000313" key="3">
    <source>
        <dbReference type="Proteomes" id="UP000196594"/>
    </source>
</evidence>
<evidence type="ECO:0000313" key="2">
    <source>
        <dbReference type="EMBL" id="OUZ38017.1"/>
    </source>
</evidence>
<gene>
    <name evidence="2" type="ORF">CBM15_14620</name>
</gene>
<dbReference type="Proteomes" id="UP000196594">
    <property type="component" value="Unassembled WGS sequence"/>
</dbReference>
<reference evidence="2 3" key="1">
    <citation type="journal article" date="2017" name="Int. J. Syst. Evol. Microbiol.">
        <title>Solibacillus kalamii sp. nov., isolated from a high-efficiency particulate arrestance filter system used in the International Space Station.</title>
        <authorList>
            <person name="Checinska Sielaff A."/>
            <person name="Kumar R.M."/>
            <person name="Pal D."/>
            <person name="Mayilraj S."/>
            <person name="Venkateswaran K."/>
        </authorList>
    </citation>
    <scope>NUCLEOTIDE SEQUENCE [LARGE SCALE GENOMIC DNA]</scope>
    <source>
        <strain evidence="2 3">ISSFR-015</strain>
    </source>
</reference>
<dbReference type="PANTHER" id="PTHR13887">
    <property type="entry name" value="GLUTATHIONE S-TRANSFERASE KAPPA"/>
    <property type="match status" value="1"/>
</dbReference>
<dbReference type="RefSeq" id="WP_008405820.1">
    <property type="nucleotide sequence ID" value="NZ_JAFBEY010000008.1"/>
</dbReference>
<comment type="caution">
    <text evidence="2">The sequence shown here is derived from an EMBL/GenBank/DDBJ whole genome shotgun (WGS) entry which is preliminary data.</text>
</comment>
<name>A0ABX3ZEF8_9BACL</name>
<organism evidence="2 3">
    <name type="scientific">Solibacillus kalamii</name>
    <dbReference type="NCBI Taxonomy" id="1748298"/>
    <lineage>
        <taxon>Bacteria</taxon>
        <taxon>Bacillati</taxon>
        <taxon>Bacillota</taxon>
        <taxon>Bacilli</taxon>
        <taxon>Bacillales</taxon>
        <taxon>Caryophanaceae</taxon>
        <taxon>Solibacillus</taxon>
    </lineage>
</organism>
<dbReference type="PANTHER" id="PTHR13887:SF41">
    <property type="entry name" value="THIOREDOXIN SUPERFAMILY PROTEIN"/>
    <property type="match status" value="1"/>
</dbReference>
<dbReference type="Pfam" id="PF01323">
    <property type="entry name" value="DSBA"/>
    <property type="match status" value="1"/>
</dbReference>
<protein>
    <submittedName>
        <fullName evidence="2">DsbA family oxidoreductase</fullName>
    </submittedName>
</protein>
<dbReference type="EMBL" id="NHNT01000011">
    <property type="protein sequence ID" value="OUZ38017.1"/>
    <property type="molecule type" value="Genomic_DNA"/>
</dbReference>
<dbReference type="SUPFAM" id="SSF52833">
    <property type="entry name" value="Thioredoxin-like"/>
    <property type="match status" value="1"/>
</dbReference>
<accession>A0ABX3ZEF8</accession>
<feature type="domain" description="DSBA-like thioredoxin" evidence="1">
    <location>
        <begin position="3"/>
        <end position="204"/>
    </location>
</feature>
<evidence type="ECO:0000259" key="1">
    <source>
        <dbReference type="Pfam" id="PF01323"/>
    </source>
</evidence>
<dbReference type="InterPro" id="IPR036249">
    <property type="entry name" value="Thioredoxin-like_sf"/>
</dbReference>
<dbReference type="CDD" id="cd03024">
    <property type="entry name" value="DsbA_FrnE"/>
    <property type="match status" value="1"/>
</dbReference>
<dbReference type="InterPro" id="IPR001853">
    <property type="entry name" value="DSBA-like_thioredoxin_dom"/>
</dbReference>
<sequence length="234" mass="26150">MKIEVWSDYVCPFCYIGKKQLEIALDELGYGDAIEVAYKSYLLDPSTPVDTTSSVYEELSRKYQISLDEVKKMTANVTARAKEVGLEYNFDEMKSANTVKAHRLAKWAETEGKEKEFTERVLKAYFLEGEAIGQTDVLLTLAEEVGLSAEKARQVIESNEYLEQVEQDIAVAQNLGVRGVPFFVIDNKYGISGAQPQEVFEQTIEKAAQEMGLRKPLKMQGVDGAACTDDSCDI</sequence>